<dbReference type="PANTHER" id="PTHR44086">
    <property type="entry name" value="THIOSULFATE SULFURTRANSFERASE RDL2, MITOCHONDRIAL-RELATED"/>
    <property type="match status" value="1"/>
</dbReference>
<gene>
    <name evidence="2" type="ORF">K450DRAFT_196638</name>
</gene>
<evidence type="ECO:0000313" key="2">
    <source>
        <dbReference type="EMBL" id="KAI8582631.1"/>
    </source>
</evidence>
<keyword evidence="3" id="KW-1185">Reference proteome</keyword>
<proteinExistence type="predicted"/>
<dbReference type="InterPro" id="IPR036873">
    <property type="entry name" value="Rhodanese-like_dom_sf"/>
</dbReference>
<dbReference type="PANTHER" id="PTHR44086:SF10">
    <property type="entry name" value="THIOSULFATE SULFURTRANSFERASE_RHODANESE-LIKE DOMAIN-CONTAINING PROTEIN 3"/>
    <property type="match status" value="1"/>
</dbReference>
<dbReference type="AlphaFoldDB" id="A0AAD5HHF0"/>
<feature type="domain" description="Rhodanese" evidence="1">
    <location>
        <begin position="21"/>
        <end position="118"/>
    </location>
</feature>
<dbReference type="Pfam" id="PF00581">
    <property type="entry name" value="Rhodanese"/>
    <property type="match status" value="1"/>
</dbReference>
<evidence type="ECO:0000313" key="3">
    <source>
        <dbReference type="Proteomes" id="UP001206595"/>
    </source>
</evidence>
<dbReference type="InterPro" id="IPR001763">
    <property type="entry name" value="Rhodanese-like_dom"/>
</dbReference>
<sequence>MSIKIIDYAAVKEVENSPDKSYKNTFLIDVRDAEEFQAGHIPTSLNIPLKEFRETMSLSNDEWVSVYGKEKPLLSDRLVIYCRSGRRSNLASLEAIELQYSWVENYAGSWIEYSSFLAA</sequence>
<dbReference type="Proteomes" id="UP001206595">
    <property type="component" value="Unassembled WGS sequence"/>
</dbReference>
<dbReference type="RefSeq" id="XP_051447635.1">
    <property type="nucleotide sequence ID" value="XM_051584529.1"/>
</dbReference>
<dbReference type="EMBL" id="MU620899">
    <property type="protein sequence ID" value="KAI8582631.1"/>
    <property type="molecule type" value="Genomic_DNA"/>
</dbReference>
<comment type="caution">
    <text evidence="2">The sequence shown here is derived from an EMBL/GenBank/DDBJ whole genome shotgun (WGS) entry which is preliminary data.</text>
</comment>
<dbReference type="SUPFAM" id="SSF52821">
    <property type="entry name" value="Rhodanese/Cell cycle control phosphatase"/>
    <property type="match status" value="1"/>
</dbReference>
<name>A0AAD5HHF0_UMBRA</name>
<accession>A0AAD5HHF0</accession>
<organism evidence="2 3">
    <name type="scientific">Umbelopsis ramanniana AG</name>
    <dbReference type="NCBI Taxonomy" id="1314678"/>
    <lineage>
        <taxon>Eukaryota</taxon>
        <taxon>Fungi</taxon>
        <taxon>Fungi incertae sedis</taxon>
        <taxon>Mucoromycota</taxon>
        <taxon>Mucoromycotina</taxon>
        <taxon>Umbelopsidomycetes</taxon>
        <taxon>Umbelopsidales</taxon>
        <taxon>Umbelopsidaceae</taxon>
        <taxon>Umbelopsis</taxon>
    </lineage>
</organism>
<dbReference type="PROSITE" id="PS50206">
    <property type="entry name" value="RHODANESE_3"/>
    <property type="match status" value="1"/>
</dbReference>
<dbReference type="GeneID" id="75909879"/>
<reference evidence="2" key="2">
    <citation type="journal article" date="2022" name="Proc. Natl. Acad. Sci. U.S.A.">
        <title>Diploid-dominant life cycles characterize the early evolution of Fungi.</title>
        <authorList>
            <person name="Amses K.R."/>
            <person name="Simmons D.R."/>
            <person name="Longcore J.E."/>
            <person name="Mondo S.J."/>
            <person name="Seto K."/>
            <person name="Jeronimo G.H."/>
            <person name="Bonds A.E."/>
            <person name="Quandt C.A."/>
            <person name="Davis W.J."/>
            <person name="Chang Y."/>
            <person name="Federici B.A."/>
            <person name="Kuo A."/>
            <person name="LaButti K."/>
            <person name="Pangilinan J."/>
            <person name="Andreopoulos W."/>
            <person name="Tritt A."/>
            <person name="Riley R."/>
            <person name="Hundley H."/>
            <person name="Johnson J."/>
            <person name="Lipzen A."/>
            <person name="Barry K."/>
            <person name="Lang B.F."/>
            <person name="Cuomo C.A."/>
            <person name="Buchler N.E."/>
            <person name="Grigoriev I.V."/>
            <person name="Spatafora J.W."/>
            <person name="Stajich J.E."/>
            <person name="James T.Y."/>
        </authorList>
    </citation>
    <scope>NUCLEOTIDE SEQUENCE</scope>
    <source>
        <strain evidence="2">AG</strain>
    </source>
</reference>
<protein>
    <recommendedName>
        <fullName evidence="1">Rhodanese domain-containing protein</fullName>
    </recommendedName>
</protein>
<dbReference type="GO" id="GO:0005739">
    <property type="term" value="C:mitochondrion"/>
    <property type="evidence" value="ECO:0007669"/>
    <property type="project" value="TreeGrafter"/>
</dbReference>
<reference evidence="2" key="1">
    <citation type="submission" date="2021-06" db="EMBL/GenBank/DDBJ databases">
        <authorList>
            <consortium name="DOE Joint Genome Institute"/>
            <person name="Mondo S.J."/>
            <person name="Amses K.R."/>
            <person name="Simmons D.R."/>
            <person name="Longcore J.E."/>
            <person name="Seto K."/>
            <person name="Alves G.H."/>
            <person name="Bonds A.E."/>
            <person name="Quandt C.A."/>
            <person name="Davis W.J."/>
            <person name="Chang Y."/>
            <person name="Letcher P.M."/>
            <person name="Powell M.J."/>
            <person name="Kuo A."/>
            <person name="Labutti K."/>
            <person name="Pangilinan J."/>
            <person name="Andreopoulos W."/>
            <person name="Tritt A."/>
            <person name="Riley R."/>
            <person name="Hundley H."/>
            <person name="Johnson J."/>
            <person name="Lipzen A."/>
            <person name="Barry K."/>
            <person name="Berbee M.L."/>
            <person name="Buchler N.E."/>
            <person name="Grigoriev I.V."/>
            <person name="Spatafora J.W."/>
            <person name="Stajich J.E."/>
            <person name="James T.Y."/>
        </authorList>
    </citation>
    <scope>NUCLEOTIDE SEQUENCE</scope>
    <source>
        <strain evidence="2">AG</strain>
    </source>
</reference>
<evidence type="ECO:0000259" key="1">
    <source>
        <dbReference type="PROSITE" id="PS50206"/>
    </source>
</evidence>
<dbReference type="GO" id="GO:0004792">
    <property type="term" value="F:thiosulfate-cyanide sulfurtransferase activity"/>
    <property type="evidence" value="ECO:0007669"/>
    <property type="project" value="TreeGrafter"/>
</dbReference>
<dbReference type="SMART" id="SM00450">
    <property type="entry name" value="RHOD"/>
    <property type="match status" value="1"/>
</dbReference>
<dbReference type="Gene3D" id="3.40.250.10">
    <property type="entry name" value="Rhodanese-like domain"/>
    <property type="match status" value="1"/>
</dbReference>